<dbReference type="InterPro" id="IPR011009">
    <property type="entry name" value="Kinase-like_dom_sf"/>
</dbReference>
<organism evidence="2 3">
    <name type="scientific">Pyricularia grisea</name>
    <name type="common">Crabgrass-specific blast fungus</name>
    <name type="synonym">Magnaporthe grisea</name>
    <dbReference type="NCBI Taxonomy" id="148305"/>
    <lineage>
        <taxon>Eukaryota</taxon>
        <taxon>Fungi</taxon>
        <taxon>Dikarya</taxon>
        <taxon>Ascomycota</taxon>
        <taxon>Pezizomycotina</taxon>
        <taxon>Sordariomycetes</taxon>
        <taxon>Sordariomycetidae</taxon>
        <taxon>Magnaporthales</taxon>
        <taxon>Pyriculariaceae</taxon>
        <taxon>Pyricularia</taxon>
    </lineage>
</organism>
<dbReference type="AlphaFoldDB" id="A0A6P8BA32"/>
<evidence type="ECO:0000313" key="2">
    <source>
        <dbReference type="Proteomes" id="UP000515153"/>
    </source>
</evidence>
<accession>A0A6P8BA32</accession>
<reference evidence="3" key="1">
    <citation type="journal article" date="2019" name="Mol. Biol. Evol.">
        <title>Blast fungal genomes show frequent chromosomal changes, gene gains and losses, and effector gene turnover.</title>
        <authorList>
            <person name="Gomez Luciano L.B."/>
            <person name="Jason Tsai I."/>
            <person name="Chuma I."/>
            <person name="Tosa Y."/>
            <person name="Chen Y.H."/>
            <person name="Li J.Y."/>
            <person name="Li M.Y."/>
            <person name="Jade Lu M.Y."/>
            <person name="Nakayashiki H."/>
            <person name="Li W.H."/>
        </authorList>
    </citation>
    <scope>NUCLEOTIDE SEQUENCE</scope>
    <source>
        <strain evidence="3">NI907</strain>
    </source>
</reference>
<dbReference type="KEGG" id="pgri:PgNI_02961"/>
<keyword evidence="2" id="KW-1185">Reference proteome</keyword>
<sequence>MSQCPENWMEDEQSWLDFQNMAALHAGPWPAPVFTHVDFNPTEILVRGDEVVGIIDWECAGWYPVYWEYTSTVTVLSLDPKWQEIVGHFMSSCHWDLTHAEVGSAITCPARRSCSRSNFWLGRC</sequence>
<evidence type="ECO:0000259" key="1">
    <source>
        <dbReference type="Pfam" id="PF01636"/>
    </source>
</evidence>
<evidence type="ECO:0000313" key="3">
    <source>
        <dbReference type="RefSeq" id="XP_030983899.1"/>
    </source>
</evidence>
<dbReference type="RefSeq" id="XP_030983899.1">
    <property type="nucleotide sequence ID" value="XM_031123017.1"/>
</dbReference>
<dbReference type="PANTHER" id="PTHR21310:SF15">
    <property type="entry name" value="AMINOGLYCOSIDE PHOSPHOTRANSFERASE DOMAIN-CONTAINING PROTEIN"/>
    <property type="match status" value="1"/>
</dbReference>
<dbReference type="PANTHER" id="PTHR21310">
    <property type="entry name" value="AMINOGLYCOSIDE PHOSPHOTRANSFERASE-RELATED-RELATED"/>
    <property type="match status" value="1"/>
</dbReference>
<protein>
    <recommendedName>
        <fullName evidence="1">Aminoglycoside phosphotransferase domain-containing protein</fullName>
    </recommendedName>
</protein>
<dbReference type="GeneID" id="41957928"/>
<proteinExistence type="predicted"/>
<feature type="domain" description="Aminoglycoside phosphotransferase" evidence="1">
    <location>
        <begin position="12"/>
        <end position="82"/>
    </location>
</feature>
<dbReference type="Proteomes" id="UP000515153">
    <property type="component" value="Unplaced"/>
</dbReference>
<dbReference type="Pfam" id="PF01636">
    <property type="entry name" value="APH"/>
    <property type="match status" value="1"/>
</dbReference>
<reference evidence="3" key="2">
    <citation type="submission" date="2019-10" db="EMBL/GenBank/DDBJ databases">
        <authorList>
            <consortium name="NCBI Genome Project"/>
        </authorList>
    </citation>
    <scope>NUCLEOTIDE SEQUENCE</scope>
    <source>
        <strain evidence="3">NI907</strain>
    </source>
</reference>
<dbReference type="Gene3D" id="3.90.1200.10">
    <property type="match status" value="1"/>
</dbReference>
<name>A0A6P8BA32_PYRGI</name>
<dbReference type="SUPFAM" id="SSF56112">
    <property type="entry name" value="Protein kinase-like (PK-like)"/>
    <property type="match status" value="1"/>
</dbReference>
<gene>
    <name evidence="3" type="ORF">PgNI_02961</name>
</gene>
<dbReference type="InterPro" id="IPR002575">
    <property type="entry name" value="Aminoglycoside_PTrfase"/>
</dbReference>
<dbReference type="InterPro" id="IPR051678">
    <property type="entry name" value="AGP_Transferase"/>
</dbReference>
<reference evidence="3" key="3">
    <citation type="submission" date="2025-08" db="UniProtKB">
        <authorList>
            <consortium name="RefSeq"/>
        </authorList>
    </citation>
    <scope>IDENTIFICATION</scope>
    <source>
        <strain evidence="3">NI907</strain>
    </source>
</reference>